<organism evidence="15 16">
    <name type="scientific">Postia placenta MAD-698-R-SB12</name>
    <dbReference type="NCBI Taxonomy" id="670580"/>
    <lineage>
        <taxon>Eukaryota</taxon>
        <taxon>Fungi</taxon>
        <taxon>Dikarya</taxon>
        <taxon>Basidiomycota</taxon>
        <taxon>Agaricomycotina</taxon>
        <taxon>Agaricomycetes</taxon>
        <taxon>Polyporales</taxon>
        <taxon>Adustoporiaceae</taxon>
        <taxon>Rhodonia</taxon>
    </lineage>
</organism>
<feature type="domain" description="C3H1-type" evidence="14">
    <location>
        <begin position="2467"/>
        <end position="2495"/>
    </location>
</feature>
<dbReference type="GO" id="GO:0016607">
    <property type="term" value="C:nuclear speck"/>
    <property type="evidence" value="ECO:0007669"/>
    <property type="project" value="UniProtKB-SubCell"/>
</dbReference>
<keyword evidence="6" id="KW-0677">Repeat</keyword>
<feature type="domain" description="C3H1-type" evidence="14">
    <location>
        <begin position="2429"/>
        <end position="2457"/>
    </location>
</feature>
<keyword evidence="11" id="KW-0539">Nucleus</keyword>
<dbReference type="Gene3D" id="1.25.10.10">
    <property type="entry name" value="Leucine-rich Repeat Variant"/>
    <property type="match status" value="1"/>
</dbReference>
<feature type="zinc finger region" description="C3H1-type" evidence="12">
    <location>
        <begin position="2467"/>
        <end position="2495"/>
    </location>
</feature>
<evidence type="ECO:0000256" key="4">
    <source>
        <dbReference type="ARBA" id="ARBA00022490"/>
    </source>
</evidence>
<feature type="compositionally biased region" description="Polar residues" evidence="13">
    <location>
        <begin position="1974"/>
        <end position="1985"/>
    </location>
</feature>
<dbReference type="GeneID" id="36327473"/>
<keyword evidence="9 12" id="KW-0862">Zinc</keyword>
<dbReference type="OrthoDB" id="17907at2759"/>
<dbReference type="GO" id="GO:0010499">
    <property type="term" value="P:proteasomal ubiquitin-independent protein catabolic process"/>
    <property type="evidence" value="ECO:0007669"/>
    <property type="project" value="TreeGrafter"/>
</dbReference>
<proteinExistence type="inferred from homology"/>
<dbReference type="PANTHER" id="PTHR32170:SF3">
    <property type="entry name" value="PROTEASOME ACTIVATOR COMPLEX SUBUNIT 4"/>
    <property type="match status" value="1"/>
</dbReference>
<dbReference type="InterPro" id="IPR055455">
    <property type="entry name" value="HEAT_PSME4"/>
</dbReference>
<feature type="zinc finger region" description="C3H1-type" evidence="12">
    <location>
        <begin position="2429"/>
        <end position="2457"/>
    </location>
</feature>
<evidence type="ECO:0000259" key="14">
    <source>
        <dbReference type="PROSITE" id="PS50103"/>
    </source>
</evidence>
<keyword evidence="5 12" id="KW-0479">Metal-binding</keyword>
<dbReference type="InterPro" id="IPR000571">
    <property type="entry name" value="Znf_CCCH"/>
</dbReference>
<gene>
    <name evidence="15" type="ORF">POSPLADRAFT_1072565</name>
</gene>
<dbReference type="PROSITE" id="PS50103">
    <property type="entry name" value="ZF_C3H1"/>
    <property type="match status" value="2"/>
</dbReference>
<keyword evidence="10" id="KW-0234">DNA repair</keyword>
<dbReference type="InterPro" id="IPR035309">
    <property type="entry name" value="PSME4"/>
</dbReference>
<evidence type="ECO:0000256" key="9">
    <source>
        <dbReference type="ARBA" id="ARBA00022833"/>
    </source>
</evidence>
<comment type="similarity">
    <text evidence="3">Belongs to the BLM10 family.</text>
</comment>
<feature type="region of interest" description="Disordered" evidence="13">
    <location>
        <begin position="2000"/>
        <end position="2019"/>
    </location>
</feature>
<evidence type="ECO:0000256" key="1">
    <source>
        <dbReference type="ARBA" id="ARBA00004324"/>
    </source>
</evidence>
<protein>
    <recommendedName>
        <fullName evidence="14">C3H1-type domain-containing protein</fullName>
    </recommendedName>
</protein>
<dbReference type="SMART" id="SM00356">
    <property type="entry name" value="ZnF_C3H1"/>
    <property type="match status" value="2"/>
</dbReference>
<dbReference type="InterPro" id="IPR036855">
    <property type="entry name" value="Znf_CCCH_sf"/>
</dbReference>
<dbReference type="InterPro" id="IPR011989">
    <property type="entry name" value="ARM-like"/>
</dbReference>
<evidence type="ECO:0000313" key="16">
    <source>
        <dbReference type="Proteomes" id="UP000194127"/>
    </source>
</evidence>
<evidence type="ECO:0000256" key="10">
    <source>
        <dbReference type="ARBA" id="ARBA00023204"/>
    </source>
</evidence>
<dbReference type="STRING" id="670580.A0A1X6NGQ8"/>
<dbReference type="RefSeq" id="XP_024344615.1">
    <property type="nucleotide sequence ID" value="XM_024482524.1"/>
</dbReference>
<dbReference type="FunFam" id="4.10.1000.10:FF:000002">
    <property type="entry name" value="Zinc finger protein 36, C3H1 type-like 1"/>
    <property type="match status" value="1"/>
</dbReference>
<keyword evidence="4" id="KW-0963">Cytoplasm</keyword>
<dbReference type="PANTHER" id="PTHR32170">
    <property type="entry name" value="PROTEASOME ACTIVATOR COMPLEX SUBUNIT 4"/>
    <property type="match status" value="1"/>
</dbReference>
<evidence type="ECO:0000256" key="2">
    <source>
        <dbReference type="ARBA" id="ARBA00004496"/>
    </source>
</evidence>
<evidence type="ECO:0000256" key="6">
    <source>
        <dbReference type="ARBA" id="ARBA00022737"/>
    </source>
</evidence>
<dbReference type="EMBL" id="KZ110591">
    <property type="protein sequence ID" value="OSX67821.1"/>
    <property type="molecule type" value="Genomic_DNA"/>
</dbReference>
<feature type="region of interest" description="Disordered" evidence="13">
    <location>
        <begin position="2499"/>
        <end position="2566"/>
    </location>
</feature>
<dbReference type="FunFam" id="4.10.1000.10:FF:000001">
    <property type="entry name" value="zinc finger CCCH domain-containing protein 15-like"/>
    <property type="match status" value="1"/>
</dbReference>
<dbReference type="GO" id="GO:0070628">
    <property type="term" value="F:proteasome binding"/>
    <property type="evidence" value="ECO:0007669"/>
    <property type="project" value="InterPro"/>
</dbReference>
<evidence type="ECO:0000256" key="11">
    <source>
        <dbReference type="ARBA" id="ARBA00023242"/>
    </source>
</evidence>
<dbReference type="Proteomes" id="UP000194127">
    <property type="component" value="Unassembled WGS sequence"/>
</dbReference>
<feature type="region of interest" description="Disordered" evidence="13">
    <location>
        <begin position="1944"/>
        <end position="1989"/>
    </location>
</feature>
<evidence type="ECO:0000256" key="8">
    <source>
        <dbReference type="ARBA" id="ARBA00022771"/>
    </source>
</evidence>
<comment type="subcellular location">
    <subcellularLocation>
        <location evidence="2">Cytoplasm</location>
    </subcellularLocation>
    <subcellularLocation>
        <location evidence="1">Nucleus speckle</location>
    </subcellularLocation>
</comment>
<dbReference type="Pfam" id="PF00642">
    <property type="entry name" value="zf-CCCH"/>
    <property type="match status" value="2"/>
</dbReference>
<evidence type="ECO:0000256" key="5">
    <source>
        <dbReference type="ARBA" id="ARBA00022723"/>
    </source>
</evidence>
<dbReference type="InterPro" id="IPR032430">
    <property type="entry name" value="Blm10_mid"/>
</dbReference>
<feature type="compositionally biased region" description="Polar residues" evidence="13">
    <location>
        <begin position="1946"/>
        <end position="1958"/>
    </location>
</feature>
<dbReference type="GO" id="GO:0006281">
    <property type="term" value="P:DNA repair"/>
    <property type="evidence" value="ECO:0007669"/>
    <property type="project" value="UniProtKB-KW"/>
</dbReference>
<dbReference type="InterPro" id="IPR016024">
    <property type="entry name" value="ARM-type_fold"/>
</dbReference>
<dbReference type="GO" id="GO:0008270">
    <property type="term" value="F:zinc ion binding"/>
    <property type="evidence" value="ECO:0007669"/>
    <property type="project" value="UniProtKB-KW"/>
</dbReference>
<name>A0A1X6NGQ8_9APHY</name>
<keyword evidence="7" id="KW-0227">DNA damage</keyword>
<dbReference type="SUPFAM" id="SSF48371">
    <property type="entry name" value="ARM repeat"/>
    <property type="match status" value="2"/>
</dbReference>
<feature type="region of interest" description="Disordered" evidence="13">
    <location>
        <begin position="2037"/>
        <end position="2059"/>
    </location>
</feature>
<feature type="compositionally biased region" description="Polar residues" evidence="13">
    <location>
        <begin position="2003"/>
        <end position="2019"/>
    </location>
</feature>
<feature type="region of interest" description="Disordered" evidence="13">
    <location>
        <begin position="2098"/>
        <end position="2185"/>
    </location>
</feature>
<feature type="compositionally biased region" description="Polar residues" evidence="13">
    <location>
        <begin position="2520"/>
        <end position="2533"/>
    </location>
</feature>
<dbReference type="SUPFAM" id="SSF90229">
    <property type="entry name" value="CCCH zinc finger"/>
    <property type="match status" value="2"/>
</dbReference>
<reference evidence="15 16" key="1">
    <citation type="submission" date="2017-04" db="EMBL/GenBank/DDBJ databases">
        <title>Genome Sequence of the Model Brown-Rot Fungus Postia placenta SB12.</title>
        <authorList>
            <consortium name="DOE Joint Genome Institute"/>
            <person name="Gaskell J."/>
            <person name="Kersten P."/>
            <person name="Larrondo L.F."/>
            <person name="Canessa P."/>
            <person name="Martinez D."/>
            <person name="Hibbett D."/>
            <person name="Schmoll M."/>
            <person name="Kubicek C.P."/>
            <person name="Martinez A.T."/>
            <person name="Yadav J."/>
            <person name="Master E."/>
            <person name="Magnuson J.K."/>
            <person name="James T."/>
            <person name="Yaver D."/>
            <person name="Berka R."/>
            <person name="Labutti K."/>
            <person name="Lipzen A."/>
            <person name="Aerts A."/>
            <person name="Barry K."/>
            <person name="Henrissat B."/>
            <person name="Blanchette R."/>
            <person name="Grigoriev I."/>
            <person name="Cullen D."/>
        </authorList>
    </citation>
    <scope>NUCLEOTIDE SEQUENCE [LARGE SCALE GENOMIC DNA]</scope>
    <source>
        <strain evidence="15 16">MAD-698-R-SB12</strain>
    </source>
</reference>
<evidence type="ECO:0000256" key="3">
    <source>
        <dbReference type="ARBA" id="ARBA00005739"/>
    </source>
</evidence>
<keyword evidence="8 12" id="KW-0863">Zinc-finger</keyword>
<feature type="compositionally biased region" description="Polar residues" evidence="13">
    <location>
        <begin position="2104"/>
        <end position="2123"/>
    </location>
</feature>
<sequence length="2742" mass="304088">MSDYFDRPESTLLILQSMDDEDISMPESPSWESGTMTPGQSAFEKDKVSMQSYLDSLPYECESIDEMRAKLDHIVSRICICVESKNWLVLTTWDGMLQCWLLMHYPMPKTTRAKLVQLYYELCLVPGIEPRVVRSWADMLARLISNKPDHRRKLENTDLQLDWRPLWRVLQKELWPKKRLHDVSRNMINIQLYVAEQCRRYYPANEIAEMLATFLPLVTKETMLTMFPVITSFLPPTHTELYLPPLFKLWEAINSSILDDRMIDLCGDLSEEHVAGKLGDAGEEGGAAWKDIGIWSENEWHILANKALGSMNVPVGATRGASTTASHADHMADKQTLRIRKPINRANGLAKLFVYSMCLDGPVRGEVTAASQGSSMSPPPTGFLAGSRALDALDKLITSTESFFHPSNSGPWTLVLTLFLHRVTAEFSKRWKEEQEQSCRTPITRRLTPDIRRAFVTILRTPALLAMFSKDPFSISYSQAALRSLAFIEPSLIMPELVERAYSGLEVINETHRTTAVMTMMAAVAHPLVCEKAWVGGQKHVVTLLELTLPGIDLNDPIKTMCAAMFIASVVQYIKIGDISMHQAGVALSDDAPAAEVMDVDGSDAVPLPGGLDEHGMPVLSREEERQLARESTAGFADWVTSLFRRIFALYENLPEEGGKRNTTGGKTEEGVLKAVKSMLDVVCLNMSDQLFDLVLNLVYDYATTNAKSNAVRAFGQLVSCLARIRPEKTIDKFLPYCIAQIQEELKHGASSTRTTSVHASVPSDTTLHWNMAILRGCFGYGAEVFLKYKAQILGLMSLLIDKCKSERGYSGTGRLINRIMYTMTSAYPIRARFLDADEWNNPDVAQNHTAHWGRLYDPQDVKIEWHVSSKDEVDFALEILDNIAGPALDKVESLTAIAGKWDDVARNDFCRYLHAVRSVWSGLSNLFQEGPKEVVNPCLDQETEVPELLLTHLDVKACFVLTDPHDPRYQRAVAHRLRYGRVIHQAALALQKPNGGEDHIDALISLSKAIDVYLLEYAMTRSNFDTLRKSYAQAREQFNSHVVEAESHTEDGPHQTSARLSWRKSIHARLIPSKITSSGDMLKPFSTTHAASYFVRSTRMSLPFLFEALSRGTDPDRMKGALYVLWNKGTAAYALADTRSHGRYLVSLLECQHQEKPSIQKLVGNLAQDAAVYLTEEATHTGAFLENIPGVINALTALKEEYPVTSEDHRILAHAIQKVPGRAAAKNRHHEDTVSAILQIADKPNIHWRYVEIATTFISGLLRRDAAPSPELAAFLVQHSISPHPTIRVIAQKAVSRMTCYIKIRTFAKTTEELWLDEWHNPLRTTVTISDPTAFLHGLEQPIRKQGDVEEVYVDKITTGFFMWSSSVKAYRAVQGQESSFSWEQASRPALDAMSAILKEGNYFNKLALLWGQESTRNNSTPELRADNIVFMKSLAKTFEHRFAQAILTVVQPLAIDSDRFKQRAAAEMLAGVLRGSKHWPRSSSDLVWTWMASRLPLIYANLKPDTITFWEGMFSEQLVERDPRRAKPIVDFIISLPLEFHGDSTFAMYKSLSLFTILIESLGLRFLPYSARYANLFLDNANTGYAETRSQIAQSLYTVVTTEWRPVYPSAAAFVQACRAEVDPLRIRDAKYMDRIMQIVEQLPHWRNERLPPPRVSQSQYDKVGLTILQWIWEFSHGPQANLILPYAVALMPEILRMSELNDSSELQKYSSAVLYVLSAVSPPTDYIVVIMNNFIDLIKSSTSWRVRVNALPTLLVFYYRNLMSIPSNLVTRLMEVLLECLSDENVEVREMASKMLSGVVRCSQRQSIVPLRDRFVNLARKTKLPNRQHPAHAESLRLLHSAILGICALIESLPYSVEPWMPPLTDVLATHATDPAPISTTIRKCASEFKKTHQDTWHKDQHAFDEDQLQNLSTMLIKMLHDSVTNPSNQTTFFAQHSDDIISPNQAKTNNNLGLNSRDMLPGTRRAPSGRMQTGTSRSSSLPRWEVKKRTLSAELSERSVLSPSSGNNRWRFNGNGQLVDSATAGWDLGDEIGKMRLGDNGDGDEPQLHTPPQSKAHAAALVQFQEASPLETSSEASIESGSSTAIDRQVNLNHSRESSADTSHSGLSSASHTLRNATLTPLKIGVVGESRNRPHSYSGGLSSTDLTRLQQVGGSPASKGESWISPHGTPERQPQADQPTYPSLAQAGAARLQQDQQQFTREDFNADYQQRQFSPQSAYPQGRTANNGVSMPYRQPARQFNQQIPVQPVIPSPTSFGYPAPPPPPPLAISNPQQQLYDMMLATPPLDNATIARLQQQHNAFRNAHQHTVSDPAAVRDPAALALLNNNLQAFAASQLYPPSLAPPAALSMFANQFYGAPQDAYSSPDLAAAQLMARLQSPYAGAYGVPLPGQNMPLANPAVAAAAAVGGVGGLNAGPSANNRKLGLYKTELCRSWEEKGTCRYGAKCQFAHGEDELRKVQRHPKYKTEICRTFWVSGSCPYGKRCCFIHTELPASGAPPGADGAPPPQVPHGRDRSGSTNSDPNEVSTSLLARISAKRTQEGTINSNTGSVSTTPPSSGFQLNGRPGALRVDTSVLDSAASAKQNKSAYPTFAHNGILMPAKEEVTARSPGPVTAGPDFGRHASSRLDIVGTQRIGKNTASSPNVRHSFNGSDIQLDFSTTPTATNAPSQLGSSPEMPKSQSRINGHVRSGSAGNWAGATRSSHLTAYPLSSIPGGEVKASSPWAEYSVGSRLVEKNWL</sequence>
<dbReference type="Pfam" id="PF16507">
    <property type="entry name" value="HEAT_PSME4_mid"/>
    <property type="match status" value="1"/>
</dbReference>
<evidence type="ECO:0000313" key="15">
    <source>
        <dbReference type="EMBL" id="OSX67821.1"/>
    </source>
</evidence>
<feature type="compositionally biased region" description="Polar residues" evidence="13">
    <location>
        <begin position="2143"/>
        <end position="2157"/>
    </location>
</feature>
<dbReference type="GO" id="GO:0016504">
    <property type="term" value="F:peptidase activator activity"/>
    <property type="evidence" value="ECO:0007669"/>
    <property type="project" value="InterPro"/>
</dbReference>
<dbReference type="Gene3D" id="4.10.1000.10">
    <property type="entry name" value="Zinc finger, CCCH-type"/>
    <property type="match status" value="2"/>
</dbReference>
<dbReference type="InterPro" id="IPR021843">
    <property type="entry name" value="PSME4_C"/>
</dbReference>
<dbReference type="Pfam" id="PF23096">
    <property type="entry name" value="HEAT_PSME4"/>
    <property type="match status" value="1"/>
</dbReference>
<keyword evidence="16" id="KW-1185">Reference proteome</keyword>
<evidence type="ECO:0000256" key="7">
    <source>
        <dbReference type="ARBA" id="ARBA00022763"/>
    </source>
</evidence>
<feature type="compositionally biased region" description="Polar residues" evidence="13">
    <location>
        <begin position="2661"/>
        <end position="2687"/>
    </location>
</feature>
<feature type="region of interest" description="Disordered" evidence="13">
    <location>
        <begin position="2661"/>
        <end position="2700"/>
    </location>
</feature>
<accession>A0A1X6NGQ8</accession>
<dbReference type="GO" id="GO:0005829">
    <property type="term" value="C:cytosol"/>
    <property type="evidence" value="ECO:0007669"/>
    <property type="project" value="TreeGrafter"/>
</dbReference>
<evidence type="ECO:0000256" key="13">
    <source>
        <dbReference type="SAM" id="MobiDB-lite"/>
    </source>
</evidence>
<dbReference type="Pfam" id="PF11919">
    <property type="entry name" value="PSME4_C"/>
    <property type="match status" value="1"/>
</dbReference>
<feature type="compositionally biased region" description="Low complexity" evidence="13">
    <location>
        <begin position="2548"/>
        <end position="2562"/>
    </location>
</feature>
<evidence type="ECO:0000256" key="12">
    <source>
        <dbReference type="PROSITE-ProRule" id="PRU00723"/>
    </source>
</evidence>